<comment type="similarity">
    <text evidence="7">Belongs to the binding-protein-dependent transport system permease family.</text>
</comment>
<dbReference type="Gene3D" id="1.10.3720.10">
    <property type="entry name" value="MetI-like"/>
    <property type="match status" value="1"/>
</dbReference>
<evidence type="ECO:0000256" key="2">
    <source>
        <dbReference type="ARBA" id="ARBA00022448"/>
    </source>
</evidence>
<dbReference type="GO" id="GO:0022857">
    <property type="term" value="F:transmembrane transporter activity"/>
    <property type="evidence" value="ECO:0007669"/>
    <property type="project" value="InterPro"/>
</dbReference>
<evidence type="ECO:0000256" key="1">
    <source>
        <dbReference type="ARBA" id="ARBA00004651"/>
    </source>
</evidence>
<keyword evidence="4 7" id="KW-0812">Transmembrane</keyword>
<accession>A0A943Y672</accession>
<evidence type="ECO:0000313" key="9">
    <source>
        <dbReference type="EMBL" id="MBS6634644.1"/>
    </source>
</evidence>
<feature type="transmembrane region" description="Helical" evidence="7">
    <location>
        <begin position="113"/>
        <end position="137"/>
    </location>
</feature>
<evidence type="ECO:0000313" key="10">
    <source>
        <dbReference type="Proteomes" id="UP000739069"/>
    </source>
</evidence>
<protein>
    <submittedName>
        <fullName evidence="9">Amino acid ABC transporter permease</fullName>
    </submittedName>
</protein>
<dbReference type="InterPro" id="IPR035906">
    <property type="entry name" value="MetI-like_sf"/>
</dbReference>
<dbReference type="PANTHER" id="PTHR30614">
    <property type="entry name" value="MEMBRANE COMPONENT OF AMINO ACID ABC TRANSPORTER"/>
    <property type="match status" value="1"/>
</dbReference>
<feature type="transmembrane region" description="Helical" evidence="7">
    <location>
        <begin position="252"/>
        <end position="274"/>
    </location>
</feature>
<dbReference type="SUPFAM" id="SSF161098">
    <property type="entry name" value="MetI-like"/>
    <property type="match status" value="1"/>
</dbReference>
<evidence type="ECO:0000256" key="7">
    <source>
        <dbReference type="RuleBase" id="RU363032"/>
    </source>
</evidence>
<reference evidence="9" key="1">
    <citation type="submission" date="2021-02" db="EMBL/GenBank/DDBJ databases">
        <title>Infant gut strain persistence is associated with maternal origin, phylogeny, and functional potential including surface adhesion and iron acquisition.</title>
        <authorList>
            <person name="Lou Y.C."/>
        </authorList>
    </citation>
    <scope>NUCLEOTIDE SEQUENCE</scope>
    <source>
        <strain evidence="9">L1_008_092G1_dasL1_008_092G1_concoct_16</strain>
    </source>
</reference>
<comment type="subcellular location">
    <subcellularLocation>
        <location evidence="1 7">Cell membrane</location>
        <topology evidence="1 7">Multi-pass membrane protein</topology>
    </subcellularLocation>
</comment>
<dbReference type="InterPro" id="IPR000515">
    <property type="entry name" value="MetI-like"/>
</dbReference>
<keyword evidence="6 7" id="KW-0472">Membrane</keyword>
<dbReference type="Pfam" id="PF00528">
    <property type="entry name" value="BPD_transp_1"/>
    <property type="match status" value="1"/>
</dbReference>
<dbReference type="GO" id="GO:0043190">
    <property type="term" value="C:ATP-binding cassette (ABC) transporter complex"/>
    <property type="evidence" value="ECO:0007669"/>
    <property type="project" value="InterPro"/>
</dbReference>
<dbReference type="Proteomes" id="UP000739069">
    <property type="component" value="Unassembled WGS sequence"/>
</dbReference>
<comment type="caution">
    <text evidence="9">The sequence shown here is derived from an EMBL/GenBank/DDBJ whole genome shotgun (WGS) entry which is preliminary data.</text>
</comment>
<dbReference type="RefSeq" id="WP_294454906.1">
    <property type="nucleotide sequence ID" value="NZ_CAUFRZ010000014.1"/>
</dbReference>
<organism evidence="9 10">
    <name type="scientific">Rothia mucilaginosa</name>
    <dbReference type="NCBI Taxonomy" id="43675"/>
    <lineage>
        <taxon>Bacteria</taxon>
        <taxon>Bacillati</taxon>
        <taxon>Actinomycetota</taxon>
        <taxon>Actinomycetes</taxon>
        <taxon>Micrococcales</taxon>
        <taxon>Micrococcaceae</taxon>
        <taxon>Rothia</taxon>
    </lineage>
</organism>
<evidence type="ECO:0000256" key="4">
    <source>
        <dbReference type="ARBA" id="ARBA00022692"/>
    </source>
</evidence>
<evidence type="ECO:0000259" key="8">
    <source>
        <dbReference type="PROSITE" id="PS50928"/>
    </source>
</evidence>
<evidence type="ECO:0000256" key="3">
    <source>
        <dbReference type="ARBA" id="ARBA00022475"/>
    </source>
</evidence>
<gene>
    <name evidence="9" type="ORF">KH265_03115</name>
</gene>
<dbReference type="EMBL" id="JAGZXI010000003">
    <property type="protein sequence ID" value="MBS6634644.1"/>
    <property type="molecule type" value="Genomic_DNA"/>
</dbReference>
<feature type="transmembrane region" description="Helical" evidence="7">
    <location>
        <begin position="31"/>
        <end position="52"/>
    </location>
</feature>
<dbReference type="GO" id="GO:0006865">
    <property type="term" value="P:amino acid transport"/>
    <property type="evidence" value="ECO:0007669"/>
    <property type="project" value="TreeGrafter"/>
</dbReference>
<evidence type="ECO:0000256" key="6">
    <source>
        <dbReference type="ARBA" id="ARBA00023136"/>
    </source>
</evidence>
<proteinExistence type="inferred from homology"/>
<dbReference type="NCBIfam" id="TIGR01726">
    <property type="entry name" value="HEQRo_perm_3TM"/>
    <property type="match status" value="1"/>
</dbReference>
<name>A0A943Y672_9MICC</name>
<dbReference type="PANTHER" id="PTHR30614:SF21">
    <property type="entry name" value="AMINO ACID ABC TRANSPORTER PERMEASE"/>
    <property type="match status" value="1"/>
</dbReference>
<evidence type="ECO:0000256" key="5">
    <source>
        <dbReference type="ARBA" id="ARBA00022989"/>
    </source>
</evidence>
<feature type="transmembrane region" description="Helical" evidence="7">
    <location>
        <begin position="149"/>
        <end position="170"/>
    </location>
</feature>
<keyword evidence="5 7" id="KW-1133">Transmembrane helix</keyword>
<dbReference type="PROSITE" id="PS50928">
    <property type="entry name" value="ABC_TM1"/>
    <property type="match status" value="1"/>
</dbReference>
<sequence>MKNPFISNETRAASSVLFDEPGPIAQRRTRIFNIAALVVFAIFAVYVLIVMGEKGQLEAEKWTDLFTARAWTSYYLPGLVSTLSAAAISVVTSIAFGLVFGVARLSQYRVIRWIGTVVVEFFRAVPVLIMMIFFWLFLGKYSGLPPAQLPFIAVVVGLTLYNGSVIAELLRSGVKQLPRGQGEAGLAIGLTPSQTLIQILIPQAFTAMMPSMLSQFVVILKDTALGYIISYPELLASARRIGSGDGNVLQTLLLAAALFVIVNFILTAVATGITDRLASRTSAKVTRELIPGELDNPNPPTVQMFVLPGGRK</sequence>
<keyword evidence="3" id="KW-1003">Cell membrane</keyword>
<feature type="transmembrane region" description="Helical" evidence="7">
    <location>
        <begin position="72"/>
        <end position="101"/>
    </location>
</feature>
<dbReference type="InterPro" id="IPR010065">
    <property type="entry name" value="AA_ABC_transptr_permease_3TM"/>
</dbReference>
<keyword evidence="2 7" id="KW-0813">Transport</keyword>
<dbReference type="CDD" id="cd06261">
    <property type="entry name" value="TM_PBP2"/>
    <property type="match status" value="1"/>
</dbReference>
<dbReference type="AlphaFoldDB" id="A0A943Y672"/>
<dbReference type="InterPro" id="IPR043429">
    <property type="entry name" value="ArtM/GltK/GlnP/TcyL/YhdX-like"/>
</dbReference>
<feature type="domain" description="ABC transmembrane type-1" evidence="8">
    <location>
        <begin position="79"/>
        <end position="270"/>
    </location>
</feature>